<dbReference type="NCBIfam" id="TIGR02866">
    <property type="entry name" value="CoxB"/>
    <property type="match status" value="1"/>
</dbReference>
<dbReference type="InterPro" id="IPR011759">
    <property type="entry name" value="Cyt_c_oxidase_su2_TM_dom"/>
</dbReference>
<evidence type="ECO:0000256" key="11">
    <source>
        <dbReference type="ARBA" id="ARBA00023004"/>
    </source>
</evidence>
<evidence type="ECO:0000256" key="4">
    <source>
        <dbReference type="ARBA" id="ARBA00022617"/>
    </source>
</evidence>
<feature type="domain" description="Cytochrome oxidase subunit II transmembrane region profile" evidence="20">
    <location>
        <begin position="1"/>
        <end position="92"/>
    </location>
</feature>
<dbReference type="InterPro" id="IPR036909">
    <property type="entry name" value="Cyt_c-like_dom_sf"/>
</dbReference>
<dbReference type="CDD" id="cd13915">
    <property type="entry name" value="CuRO_HCO_II_like_2"/>
    <property type="match status" value="1"/>
</dbReference>
<dbReference type="GO" id="GO:0016491">
    <property type="term" value="F:oxidoreductase activity"/>
    <property type="evidence" value="ECO:0007669"/>
    <property type="project" value="InterPro"/>
</dbReference>
<dbReference type="SUPFAM" id="SSF49503">
    <property type="entry name" value="Cupredoxins"/>
    <property type="match status" value="1"/>
</dbReference>
<dbReference type="InterPro" id="IPR009056">
    <property type="entry name" value="Cyt_c-like_dom"/>
</dbReference>
<dbReference type="PANTHER" id="PTHR22888">
    <property type="entry name" value="CYTOCHROME C OXIDASE, SUBUNIT II"/>
    <property type="match status" value="1"/>
</dbReference>
<dbReference type="InterPro" id="IPR036257">
    <property type="entry name" value="Cyt_c_oxidase_su2_TM_sf"/>
</dbReference>
<dbReference type="RefSeq" id="WP_142533599.1">
    <property type="nucleotide sequence ID" value="NZ_FXTB01000005.1"/>
</dbReference>
<dbReference type="AlphaFoldDB" id="A0A521DFE4"/>
<comment type="cofactor">
    <cofactor evidence="17">
        <name>Cu cation</name>
        <dbReference type="ChEBI" id="CHEBI:23378"/>
    </cofactor>
    <text evidence="17">Binds a copper A center.</text>
</comment>
<dbReference type="PROSITE" id="PS50999">
    <property type="entry name" value="COX2_TM"/>
    <property type="match status" value="1"/>
</dbReference>
<comment type="similarity">
    <text evidence="2 16">Belongs to the cytochrome c oxidase subunit 2 family.</text>
</comment>
<keyword evidence="4 15" id="KW-0349">Heme</keyword>
<keyword evidence="5 16" id="KW-0679">Respiratory chain</keyword>
<dbReference type="InterPro" id="IPR001505">
    <property type="entry name" value="Copper_CuA"/>
</dbReference>
<evidence type="ECO:0000313" key="22">
    <source>
        <dbReference type="EMBL" id="SMO70439.1"/>
    </source>
</evidence>
<dbReference type="Gene3D" id="1.10.287.90">
    <property type="match status" value="1"/>
</dbReference>
<evidence type="ECO:0000256" key="17">
    <source>
        <dbReference type="RuleBase" id="RU004024"/>
    </source>
</evidence>
<evidence type="ECO:0000259" key="19">
    <source>
        <dbReference type="PROSITE" id="PS50857"/>
    </source>
</evidence>
<dbReference type="Proteomes" id="UP000319040">
    <property type="component" value="Unassembled WGS sequence"/>
</dbReference>
<dbReference type="SUPFAM" id="SSF46626">
    <property type="entry name" value="Cytochrome c"/>
    <property type="match status" value="1"/>
</dbReference>
<evidence type="ECO:0000256" key="10">
    <source>
        <dbReference type="ARBA" id="ARBA00022989"/>
    </source>
</evidence>
<keyword evidence="7 15" id="KW-0479">Metal-binding</keyword>
<evidence type="ECO:0000256" key="16">
    <source>
        <dbReference type="RuleBase" id="RU000456"/>
    </source>
</evidence>
<dbReference type="PROSITE" id="PS51007">
    <property type="entry name" value="CYTC"/>
    <property type="match status" value="1"/>
</dbReference>
<dbReference type="GO" id="GO:0005886">
    <property type="term" value="C:plasma membrane"/>
    <property type="evidence" value="ECO:0007669"/>
    <property type="project" value="UniProtKB-SubCell"/>
</dbReference>
<protein>
    <recommendedName>
        <fullName evidence="17">Cytochrome c oxidase subunit 2</fullName>
        <ecNumber evidence="17">7.1.1.9</ecNumber>
    </recommendedName>
</protein>
<dbReference type="InterPro" id="IPR002429">
    <property type="entry name" value="CcO_II-like_C"/>
</dbReference>
<evidence type="ECO:0000256" key="15">
    <source>
        <dbReference type="PROSITE-ProRule" id="PRU00433"/>
    </source>
</evidence>
<dbReference type="OrthoDB" id="9781261at2"/>
<feature type="transmembrane region" description="Helical" evidence="18">
    <location>
        <begin position="20"/>
        <end position="43"/>
    </location>
</feature>
<comment type="subcellular location">
    <subcellularLocation>
        <location evidence="16">Cell membrane</location>
        <topology evidence="16">Multi-pass membrane protein</topology>
    </subcellularLocation>
    <subcellularLocation>
        <location evidence="1">Membrane</location>
        <topology evidence="1">Multi-pass membrane protein</topology>
    </subcellularLocation>
</comment>
<keyword evidence="6 16" id="KW-0812">Transmembrane</keyword>
<evidence type="ECO:0000256" key="1">
    <source>
        <dbReference type="ARBA" id="ARBA00004141"/>
    </source>
</evidence>
<dbReference type="InterPro" id="IPR014222">
    <property type="entry name" value="Cyt_c_oxidase_su2"/>
</dbReference>
<evidence type="ECO:0000313" key="23">
    <source>
        <dbReference type="Proteomes" id="UP000319040"/>
    </source>
</evidence>
<name>A0A521DFE4_SACCC</name>
<evidence type="ECO:0000256" key="18">
    <source>
        <dbReference type="SAM" id="Phobius"/>
    </source>
</evidence>
<dbReference type="PANTHER" id="PTHR22888:SF9">
    <property type="entry name" value="CYTOCHROME C OXIDASE SUBUNIT 2"/>
    <property type="match status" value="1"/>
</dbReference>
<keyword evidence="3 16" id="KW-0813">Transport</keyword>
<evidence type="ECO:0000256" key="12">
    <source>
        <dbReference type="ARBA" id="ARBA00023008"/>
    </source>
</evidence>
<evidence type="ECO:0000256" key="6">
    <source>
        <dbReference type="ARBA" id="ARBA00022692"/>
    </source>
</evidence>
<dbReference type="InterPro" id="IPR045187">
    <property type="entry name" value="CcO_II"/>
</dbReference>
<evidence type="ECO:0000256" key="13">
    <source>
        <dbReference type="ARBA" id="ARBA00023136"/>
    </source>
</evidence>
<dbReference type="InterPro" id="IPR008972">
    <property type="entry name" value="Cupredoxin"/>
</dbReference>
<dbReference type="GO" id="GO:0004129">
    <property type="term" value="F:cytochrome-c oxidase activity"/>
    <property type="evidence" value="ECO:0007669"/>
    <property type="project" value="UniProtKB-EC"/>
</dbReference>
<sequence>MIEGTMNNASNFVETVDAAFIFIFGISLFFLFGITIVMVYFVIRYRKSKNPTATHIEGNNTLEIIWTVIPTILVVFMFYYGWSGWRFQRDAPDDAMNIKTIARMWSFSFQYDNGRITDTLYVPVNKAVSLDLIAQDVLHSLYIPAFRLKMDMVPGKKDIVWFESGKIGEYEMFCAEYCGLRHSYMKSVVKVMSQEDFDKWNTIDTSAVAAGPDNTGANIRLAANSILRKHGCVACHTSDGSKLVGPSYKGLYGHKVTVIKDGEEVEILADEDYIRRSIYEPNVEVVKGYPKGMMISYKDQVTEDEILQLIEYFKSLSN</sequence>
<keyword evidence="8" id="KW-1278">Translocase</keyword>
<dbReference type="PROSITE" id="PS00078">
    <property type="entry name" value="COX2"/>
    <property type="match status" value="1"/>
</dbReference>
<keyword evidence="11 15" id="KW-0408">Iron</keyword>
<dbReference type="PROSITE" id="PS50857">
    <property type="entry name" value="COX2_CUA"/>
    <property type="match status" value="1"/>
</dbReference>
<dbReference type="SUPFAM" id="SSF81464">
    <property type="entry name" value="Cytochrome c oxidase subunit II-like, transmembrane region"/>
    <property type="match status" value="1"/>
</dbReference>
<feature type="transmembrane region" description="Helical" evidence="18">
    <location>
        <begin position="64"/>
        <end position="82"/>
    </location>
</feature>
<organism evidence="22 23">
    <name type="scientific">Saccharicrinis carchari</name>
    <dbReference type="NCBI Taxonomy" id="1168039"/>
    <lineage>
        <taxon>Bacteria</taxon>
        <taxon>Pseudomonadati</taxon>
        <taxon>Bacteroidota</taxon>
        <taxon>Bacteroidia</taxon>
        <taxon>Marinilabiliales</taxon>
        <taxon>Marinilabiliaceae</taxon>
        <taxon>Saccharicrinis</taxon>
    </lineage>
</organism>
<dbReference type="Pfam" id="PF02790">
    <property type="entry name" value="COX2_TM"/>
    <property type="match status" value="1"/>
</dbReference>
<dbReference type="GO" id="GO:0005507">
    <property type="term" value="F:copper ion binding"/>
    <property type="evidence" value="ECO:0007669"/>
    <property type="project" value="InterPro"/>
</dbReference>
<keyword evidence="10 18" id="KW-1133">Transmembrane helix</keyword>
<dbReference type="GO" id="GO:0020037">
    <property type="term" value="F:heme binding"/>
    <property type="evidence" value="ECO:0007669"/>
    <property type="project" value="InterPro"/>
</dbReference>
<evidence type="ECO:0000256" key="14">
    <source>
        <dbReference type="ARBA" id="ARBA00024688"/>
    </source>
</evidence>
<dbReference type="EC" id="7.1.1.9" evidence="17"/>
<evidence type="ECO:0000256" key="9">
    <source>
        <dbReference type="ARBA" id="ARBA00022982"/>
    </source>
</evidence>
<keyword evidence="12 17" id="KW-0186">Copper</keyword>
<feature type="domain" description="Cytochrome c" evidence="21">
    <location>
        <begin position="211"/>
        <end position="317"/>
    </location>
</feature>
<gene>
    <name evidence="22" type="ORF">SAMN06265379_105148</name>
</gene>
<comment type="function">
    <text evidence="14 17">Subunits I and II form the functional core of the enzyme complex. Electrons originating in cytochrome c are transferred via heme a and Cu(A) to the binuclear center formed by heme a3 and Cu(B).</text>
</comment>
<evidence type="ECO:0000256" key="2">
    <source>
        <dbReference type="ARBA" id="ARBA00007866"/>
    </source>
</evidence>
<keyword evidence="9 16" id="KW-0249">Electron transport</keyword>
<dbReference type="EMBL" id="FXTB01000005">
    <property type="protein sequence ID" value="SMO70439.1"/>
    <property type="molecule type" value="Genomic_DNA"/>
</dbReference>
<dbReference type="Pfam" id="PF00116">
    <property type="entry name" value="COX2"/>
    <property type="match status" value="1"/>
</dbReference>
<accession>A0A521DFE4</accession>
<proteinExistence type="inferred from homology"/>
<evidence type="ECO:0000259" key="20">
    <source>
        <dbReference type="PROSITE" id="PS50999"/>
    </source>
</evidence>
<evidence type="ECO:0000256" key="5">
    <source>
        <dbReference type="ARBA" id="ARBA00022660"/>
    </source>
</evidence>
<keyword evidence="23" id="KW-1185">Reference proteome</keyword>
<dbReference type="GO" id="GO:0042773">
    <property type="term" value="P:ATP synthesis coupled electron transport"/>
    <property type="evidence" value="ECO:0007669"/>
    <property type="project" value="TreeGrafter"/>
</dbReference>
<reference evidence="22 23" key="1">
    <citation type="submission" date="2017-05" db="EMBL/GenBank/DDBJ databases">
        <authorList>
            <person name="Varghese N."/>
            <person name="Submissions S."/>
        </authorList>
    </citation>
    <scope>NUCLEOTIDE SEQUENCE [LARGE SCALE GENOMIC DNA]</scope>
    <source>
        <strain evidence="22 23">DSM 27040</strain>
    </source>
</reference>
<feature type="domain" description="Cytochrome oxidase subunit II copper A binding" evidence="19">
    <location>
        <begin position="93"/>
        <end position="203"/>
    </location>
</feature>
<evidence type="ECO:0000256" key="7">
    <source>
        <dbReference type="ARBA" id="ARBA00022723"/>
    </source>
</evidence>
<evidence type="ECO:0000256" key="8">
    <source>
        <dbReference type="ARBA" id="ARBA00022967"/>
    </source>
</evidence>
<keyword evidence="13 18" id="KW-0472">Membrane</keyword>
<dbReference type="Gene3D" id="1.10.760.10">
    <property type="entry name" value="Cytochrome c-like domain"/>
    <property type="match status" value="1"/>
</dbReference>
<dbReference type="Gene3D" id="2.60.40.420">
    <property type="entry name" value="Cupredoxins - blue copper proteins"/>
    <property type="match status" value="1"/>
</dbReference>
<evidence type="ECO:0000259" key="21">
    <source>
        <dbReference type="PROSITE" id="PS51007"/>
    </source>
</evidence>
<evidence type="ECO:0000256" key="3">
    <source>
        <dbReference type="ARBA" id="ARBA00022448"/>
    </source>
</evidence>
<comment type="catalytic activity">
    <reaction evidence="17">
        <text>4 Fe(II)-[cytochrome c] + O2 + 8 H(+)(in) = 4 Fe(III)-[cytochrome c] + 2 H2O + 4 H(+)(out)</text>
        <dbReference type="Rhea" id="RHEA:11436"/>
        <dbReference type="Rhea" id="RHEA-COMP:10350"/>
        <dbReference type="Rhea" id="RHEA-COMP:14399"/>
        <dbReference type="ChEBI" id="CHEBI:15377"/>
        <dbReference type="ChEBI" id="CHEBI:15378"/>
        <dbReference type="ChEBI" id="CHEBI:15379"/>
        <dbReference type="ChEBI" id="CHEBI:29033"/>
        <dbReference type="ChEBI" id="CHEBI:29034"/>
        <dbReference type="EC" id="7.1.1.9"/>
    </reaction>
</comment>